<gene>
    <name evidence="2" type="ORF">SAMN05421688_2418</name>
</gene>
<protein>
    <recommendedName>
        <fullName evidence="1">SseB protein N-terminal domain-containing protein</fullName>
    </recommendedName>
</protein>
<sequence>MTDETALDLAHAAMASDPDDDAVRLRFYERLADSELFLLLTEEPVGETLDPEVFPLETGPMVLAFDREDRLAQFAGRVAPYAALSGRVIVSMLTGQGVSLGVNLDVAPSATLLDPEAVGWLAGTLAHAPLEAELRAEALSAPGDVPQALLDGLDAKLATAAGLAQAACLASVSYGDGSNGHLLGFIGAQPGAEGALARAASEALTFSGIDQGAMDVAFFRAETSVAQKLLRVGLRFDLPEPARVERAALGAPGSDPDKPPRLR</sequence>
<evidence type="ECO:0000313" key="3">
    <source>
        <dbReference type="Proteomes" id="UP000198796"/>
    </source>
</evidence>
<dbReference type="Proteomes" id="UP000198796">
    <property type="component" value="Unassembled WGS sequence"/>
</dbReference>
<dbReference type="OrthoDB" id="7831317at2"/>
<dbReference type="InterPro" id="IPR009839">
    <property type="entry name" value="SseB_N"/>
</dbReference>
<organism evidence="2 3">
    <name type="scientific">Poseidonocella pacifica</name>
    <dbReference type="NCBI Taxonomy" id="871651"/>
    <lineage>
        <taxon>Bacteria</taxon>
        <taxon>Pseudomonadati</taxon>
        <taxon>Pseudomonadota</taxon>
        <taxon>Alphaproteobacteria</taxon>
        <taxon>Rhodobacterales</taxon>
        <taxon>Roseobacteraceae</taxon>
        <taxon>Poseidonocella</taxon>
    </lineage>
</organism>
<dbReference type="EMBL" id="FOJU01000003">
    <property type="protein sequence ID" value="SFB01837.1"/>
    <property type="molecule type" value="Genomic_DNA"/>
</dbReference>
<accession>A0A1I0XM83</accession>
<dbReference type="Pfam" id="PF07179">
    <property type="entry name" value="SseB"/>
    <property type="match status" value="1"/>
</dbReference>
<evidence type="ECO:0000313" key="2">
    <source>
        <dbReference type="EMBL" id="SFB01837.1"/>
    </source>
</evidence>
<proteinExistence type="predicted"/>
<dbReference type="AlphaFoldDB" id="A0A1I0XM83"/>
<reference evidence="2 3" key="1">
    <citation type="submission" date="2016-10" db="EMBL/GenBank/DDBJ databases">
        <authorList>
            <person name="de Groot N.N."/>
        </authorList>
    </citation>
    <scope>NUCLEOTIDE SEQUENCE [LARGE SCALE GENOMIC DNA]</scope>
    <source>
        <strain evidence="2 3">DSM 29316</strain>
    </source>
</reference>
<evidence type="ECO:0000259" key="1">
    <source>
        <dbReference type="Pfam" id="PF07179"/>
    </source>
</evidence>
<feature type="domain" description="SseB protein N-terminal" evidence="1">
    <location>
        <begin position="13"/>
        <end position="120"/>
    </location>
</feature>
<dbReference type="RefSeq" id="WP_092065049.1">
    <property type="nucleotide sequence ID" value="NZ_FOJU01000003.1"/>
</dbReference>
<keyword evidence="3" id="KW-1185">Reference proteome</keyword>
<dbReference type="STRING" id="871651.SAMN05421688_2418"/>
<name>A0A1I0XM83_9RHOB</name>